<dbReference type="Gene3D" id="3.10.129.10">
    <property type="entry name" value="Hotdog Thioesterase"/>
    <property type="match status" value="1"/>
</dbReference>
<gene>
    <name evidence="1" type="ORF">DL89DRAFT_264832</name>
</gene>
<dbReference type="InterPro" id="IPR029069">
    <property type="entry name" value="HotDog_dom_sf"/>
</dbReference>
<accession>A0A1Y1WGE1</accession>
<protein>
    <submittedName>
        <fullName evidence="1">Uncharacterized protein</fullName>
    </submittedName>
</protein>
<name>A0A1Y1WGE1_9FUNG</name>
<dbReference type="Proteomes" id="UP000193922">
    <property type="component" value="Unassembled WGS sequence"/>
</dbReference>
<evidence type="ECO:0000313" key="1">
    <source>
        <dbReference type="EMBL" id="ORX72611.1"/>
    </source>
</evidence>
<dbReference type="AlphaFoldDB" id="A0A1Y1WGE1"/>
<keyword evidence="2" id="KW-1185">Reference proteome</keyword>
<dbReference type="SUPFAM" id="SSF54637">
    <property type="entry name" value="Thioesterase/thiol ester dehydrase-isomerase"/>
    <property type="match status" value="1"/>
</dbReference>
<organism evidence="1 2">
    <name type="scientific">Linderina pennispora</name>
    <dbReference type="NCBI Taxonomy" id="61395"/>
    <lineage>
        <taxon>Eukaryota</taxon>
        <taxon>Fungi</taxon>
        <taxon>Fungi incertae sedis</taxon>
        <taxon>Zoopagomycota</taxon>
        <taxon>Kickxellomycotina</taxon>
        <taxon>Kickxellomycetes</taxon>
        <taxon>Kickxellales</taxon>
        <taxon>Kickxellaceae</taxon>
        <taxon>Linderina</taxon>
    </lineage>
</organism>
<dbReference type="RefSeq" id="XP_040745951.1">
    <property type="nucleotide sequence ID" value="XM_040886396.1"/>
</dbReference>
<evidence type="ECO:0000313" key="2">
    <source>
        <dbReference type="Proteomes" id="UP000193922"/>
    </source>
</evidence>
<reference evidence="1 2" key="1">
    <citation type="submission" date="2016-07" db="EMBL/GenBank/DDBJ databases">
        <title>Pervasive Adenine N6-methylation of Active Genes in Fungi.</title>
        <authorList>
            <consortium name="DOE Joint Genome Institute"/>
            <person name="Mondo S.J."/>
            <person name="Dannebaum R.O."/>
            <person name="Kuo R.C."/>
            <person name="Labutti K."/>
            <person name="Haridas S."/>
            <person name="Kuo A."/>
            <person name="Salamov A."/>
            <person name="Ahrendt S.R."/>
            <person name="Lipzen A."/>
            <person name="Sullivan W."/>
            <person name="Andreopoulos W.B."/>
            <person name="Clum A."/>
            <person name="Lindquist E."/>
            <person name="Daum C."/>
            <person name="Ramamoorthy G.K."/>
            <person name="Gryganskyi A."/>
            <person name="Culley D."/>
            <person name="Magnuson J.K."/>
            <person name="James T.Y."/>
            <person name="O'Malley M.A."/>
            <person name="Stajich J.E."/>
            <person name="Spatafora J.W."/>
            <person name="Visel A."/>
            <person name="Grigoriev I.V."/>
        </authorList>
    </citation>
    <scope>NUCLEOTIDE SEQUENCE [LARGE SCALE GENOMIC DNA]</scope>
    <source>
        <strain evidence="1 2">ATCC 12442</strain>
    </source>
</reference>
<comment type="caution">
    <text evidence="1">The sequence shown here is derived from an EMBL/GenBank/DDBJ whole genome shotgun (WGS) entry which is preliminary data.</text>
</comment>
<proteinExistence type="predicted"/>
<dbReference type="GeneID" id="63803044"/>
<dbReference type="EMBL" id="MCFD01000002">
    <property type="protein sequence ID" value="ORX72611.1"/>
    <property type="molecule type" value="Genomic_DNA"/>
</dbReference>
<dbReference type="OrthoDB" id="46529at2759"/>
<sequence>MDSVSYFGEDVGTEVDSVDLDAGILTLTFIATDDHITDAGTLDEGLVATIADNNTSTLLAVVGTARGGSVATSVSVSLSVQACAAIAPNTPVEVICKVTNPQLSHPHALATFRSTTDPAVVYAVCGHTKFAKDVLGKL</sequence>